<evidence type="ECO:0000256" key="1">
    <source>
        <dbReference type="SAM" id="MobiDB-lite"/>
    </source>
</evidence>
<feature type="compositionally biased region" description="Low complexity" evidence="1">
    <location>
        <begin position="557"/>
        <end position="568"/>
    </location>
</feature>
<accession>A0A6A6R8U6</accession>
<evidence type="ECO:0000313" key="4">
    <source>
        <dbReference type="Proteomes" id="UP000799750"/>
    </source>
</evidence>
<name>A0A6A6R8U6_9PEZI</name>
<evidence type="ECO:0000259" key="2">
    <source>
        <dbReference type="Pfam" id="PF17667"/>
    </source>
</evidence>
<keyword evidence="4" id="KW-1185">Reference proteome</keyword>
<dbReference type="OrthoDB" id="5584477at2759"/>
<dbReference type="Pfam" id="PF17667">
    <property type="entry name" value="Pkinase_fungal"/>
    <property type="match status" value="1"/>
</dbReference>
<feature type="domain" description="Fungal-type protein kinase" evidence="2">
    <location>
        <begin position="894"/>
        <end position="1016"/>
    </location>
</feature>
<sequence length="1294" mass="147348">MCYETCFTILHEHVFSYTPSFFPDVPRRPEINPAPLLPPFSGLDEFEASFDDDTRSAATQLLAPLIPLGNCNENWAPASFHKAITTAFHPDLLGDLNLIYTKHLVPPLGPRRKRFYALADSHTAMEPPPMHPPFALYTGAGAAWYSNVALLCEHSTASAFDPESVERVHMQWLYQAEEVFKAQPWRRFLLGILFIRPAAMIVYSDHSENVVSLPLMFTQSGVNAATLARFVLQFMESGRVERGGMRMESPYLDAFWFGKCWWRERRVLHVNEVVRGPFTRVAWVEKVGEEEVERAKGELKMIVERGGDGSEEDVEMDEGSGEDDGEEVVGMVERADVTGAPKAVPISFACRGGFVQAVTAMEQTPKEPYKASETQGAGEDITMADAPSQETNDLASSGTEGSSSAPIGVEDAVMTNVSNPTLQDLPPIVEDTELPEGRDDASVAAKDGSENGDERTGADFPSDDANDYQVHPEHVDEDWEDTSVSDDDDWRTSTKEGPETPLPRLRVTSDSSESTERRKKPQKTNARKRYRSSSTSESEDSDDAETPSPKRRRRYSDISSSDIEYDSPPYRRMDNGLAPRRGPTLNKTVYEDCGVESPLPLGFRMDDYWAAQGKFRGHSQLKTGYFDWNDSELSVGEVAAIKNLHDRLDDWHKEIYNYEEETKQRNNPEIAKQLQDLKDDRYREKAQRTEALLELFWANRHHAGFPFTKEGGDDTKGWKMKLENNEWCLEGSDMCKNETRQQLVFEHAYTKRERTENNMSLEEKQAYGVADTGYVKAAKTYLHDPLTVDEDGADGSGGGREGVSANACVLKTSWELVGPSKNSLPRPEVEIMRDFLVVNIRGIPTPYWINSAWPEDAEGQAIASGQVPSCYAEVADINPQNPPRKMTQLLTPYCTPLSDVVRSLRRPKDLMRIVRDAIIVYYDAWMSGDRGVMHGDISIDNIVVPRQYTPLTGNTTFSDRWGTLIDWSNALDNHGLSWRGLTHSTPGFTSPYLSIPADLTHRNLCHDMDSFYLVLLQCATEAPPHLHYADGPAPRFMREMAVLGVGSGAHQKIPDDHGWELLKPSMRAAYLADAEWWACMQELGNVLHRGRCQRVKCVVKPPPTEAPLREARRYEKASRAEDEWKRSEHQVWLGKQAERREEWRKKEWFRVREGIPKSYVWEPDRERQTGRLWREDKEDIEENGKRDFEWRAEYEGFLHGGTFERVEEERDQDVKRFLEAVRVMDEYLGDGKAGEEFAKIHEKREEWLRRKLEKEKAKRDEAEKADMLNMVVKPVDDNLRRFLLRQQMILSWKP</sequence>
<dbReference type="InterPro" id="IPR040976">
    <property type="entry name" value="Pkinase_fungal"/>
</dbReference>
<gene>
    <name evidence="3" type="ORF">BU16DRAFT_533772</name>
</gene>
<feature type="compositionally biased region" description="Basic and acidic residues" evidence="1">
    <location>
        <begin position="435"/>
        <end position="457"/>
    </location>
</feature>
<reference evidence="3" key="1">
    <citation type="journal article" date="2020" name="Stud. Mycol.">
        <title>101 Dothideomycetes genomes: a test case for predicting lifestyles and emergence of pathogens.</title>
        <authorList>
            <person name="Haridas S."/>
            <person name="Albert R."/>
            <person name="Binder M."/>
            <person name="Bloem J."/>
            <person name="Labutti K."/>
            <person name="Salamov A."/>
            <person name="Andreopoulos B."/>
            <person name="Baker S."/>
            <person name="Barry K."/>
            <person name="Bills G."/>
            <person name="Bluhm B."/>
            <person name="Cannon C."/>
            <person name="Castanera R."/>
            <person name="Culley D."/>
            <person name="Daum C."/>
            <person name="Ezra D."/>
            <person name="Gonzalez J."/>
            <person name="Henrissat B."/>
            <person name="Kuo A."/>
            <person name="Liang C."/>
            <person name="Lipzen A."/>
            <person name="Lutzoni F."/>
            <person name="Magnuson J."/>
            <person name="Mondo S."/>
            <person name="Nolan M."/>
            <person name="Ohm R."/>
            <person name="Pangilinan J."/>
            <person name="Park H.-J."/>
            <person name="Ramirez L."/>
            <person name="Alfaro M."/>
            <person name="Sun H."/>
            <person name="Tritt A."/>
            <person name="Yoshinaga Y."/>
            <person name="Zwiers L.-H."/>
            <person name="Turgeon B."/>
            <person name="Goodwin S."/>
            <person name="Spatafora J."/>
            <person name="Crous P."/>
            <person name="Grigoriev I."/>
        </authorList>
    </citation>
    <scope>NUCLEOTIDE SEQUENCE</scope>
    <source>
        <strain evidence="3">CBS 269.34</strain>
    </source>
</reference>
<feature type="region of interest" description="Disordered" evidence="1">
    <location>
        <begin position="307"/>
        <end position="326"/>
    </location>
</feature>
<organism evidence="3 4">
    <name type="scientific">Lophium mytilinum</name>
    <dbReference type="NCBI Taxonomy" id="390894"/>
    <lineage>
        <taxon>Eukaryota</taxon>
        <taxon>Fungi</taxon>
        <taxon>Dikarya</taxon>
        <taxon>Ascomycota</taxon>
        <taxon>Pezizomycotina</taxon>
        <taxon>Dothideomycetes</taxon>
        <taxon>Pleosporomycetidae</taxon>
        <taxon>Mytilinidiales</taxon>
        <taxon>Mytilinidiaceae</taxon>
        <taxon>Lophium</taxon>
    </lineage>
</organism>
<proteinExistence type="predicted"/>
<evidence type="ECO:0000313" key="3">
    <source>
        <dbReference type="EMBL" id="KAF2501049.1"/>
    </source>
</evidence>
<feature type="compositionally biased region" description="Basic residues" evidence="1">
    <location>
        <begin position="517"/>
        <end position="531"/>
    </location>
</feature>
<feature type="compositionally biased region" description="Acidic residues" evidence="1">
    <location>
        <begin position="309"/>
        <end position="326"/>
    </location>
</feature>
<dbReference type="Proteomes" id="UP000799750">
    <property type="component" value="Unassembled WGS sequence"/>
</dbReference>
<protein>
    <recommendedName>
        <fullName evidence="2">Fungal-type protein kinase domain-containing protein</fullName>
    </recommendedName>
</protein>
<dbReference type="EMBL" id="MU004182">
    <property type="protein sequence ID" value="KAF2501049.1"/>
    <property type="molecule type" value="Genomic_DNA"/>
</dbReference>
<feature type="region of interest" description="Disordered" evidence="1">
    <location>
        <begin position="418"/>
        <end position="582"/>
    </location>
</feature>
<feature type="compositionally biased region" description="Acidic residues" evidence="1">
    <location>
        <begin position="475"/>
        <end position="489"/>
    </location>
</feature>